<sequence>MKGSVRVLVHLRVPPGEEARVEDIYHRISRELDGTPGLVRNELLRGFHAPDEWAVMSEWQNAAAFREWESGSDHRDTTAPLRPYQNRDLTSVFGVYEVEAEH</sequence>
<protein>
    <submittedName>
        <fullName evidence="2">Antibiotic biosynthesis monooxygenase</fullName>
    </submittedName>
</protein>
<reference evidence="3" key="1">
    <citation type="journal article" date="2019" name="Int. J. Syst. Evol. Microbiol.">
        <title>The Global Catalogue of Microorganisms (GCM) 10K type strain sequencing project: providing services to taxonomists for standard genome sequencing and annotation.</title>
        <authorList>
            <consortium name="The Broad Institute Genomics Platform"/>
            <consortium name="The Broad Institute Genome Sequencing Center for Infectious Disease"/>
            <person name="Wu L."/>
            <person name="Ma J."/>
        </authorList>
    </citation>
    <scope>NUCLEOTIDE SEQUENCE [LARGE SCALE GENOMIC DNA]</scope>
    <source>
        <strain evidence="3">JCM 7356</strain>
    </source>
</reference>
<dbReference type="Pfam" id="PF03992">
    <property type="entry name" value="ABM"/>
    <property type="match status" value="1"/>
</dbReference>
<evidence type="ECO:0000313" key="2">
    <source>
        <dbReference type="EMBL" id="GAA2273886.1"/>
    </source>
</evidence>
<organism evidence="2 3">
    <name type="scientific">Kitasatospora cystarginea</name>
    <dbReference type="NCBI Taxonomy" id="58350"/>
    <lineage>
        <taxon>Bacteria</taxon>
        <taxon>Bacillati</taxon>
        <taxon>Actinomycetota</taxon>
        <taxon>Actinomycetes</taxon>
        <taxon>Kitasatosporales</taxon>
        <taxon>Streptomycetaceae</taxon>
        <taxon>Kitasatospora</taxon>
    </lineage>
</organism>
<dbReference type="InterPro" id="IPR007138">
    <property type="entry name" value="ABM_dom"/>
</dbReference>
<keyword evidence="2" id="KW-0560">Oxidoreductase</keyword>
<dbReference type="SUPFAM" id="SSF54909">
    <property type="entry name" value="Dimeric alpha+beta barrel"/>
    <property type="match status" value="1"/>
</dbReference>
<dbReference type="PROSITE" id="PS51725">
    <property type="entry name" value="ABM"/>
    <property type="match status" value="1"/>
</dbReference>
<dbReference type="RefSeq" id="WP_344640582.1">
    <property type="nucleotide sequence ID" value="NZ_BAAATR010000048.1"/>
</dbReference>
<evidence type="ECO:0000259" key="1">
    <source>
        <dbReference type="PROSITE" id="PS51725"/>
    </source>
</evidence>
<accession>A0ABP5RSS7</accession>
<proteinExistence type="predicted"/>
<evidence type="ECO:0000313" key="3">
    <source>
        <dbReference type="Proteomes" id="UP001500305"/>
    </source>
</evidence>
<comment type="caution">
    <text evidence="2">The sequence shown here is derived from an EMBL/GenBank/DDBJ whole genome shotgun (WGS) entry which is preliminary data.</text>
</comment>
<dbReference type="EMBL" id="BAAATR010000048">
    <property type="protein sequence ID" value="GAA2273886.1"/>
    <property type="molecule type" value="Genomic_DNA"/>
</dbReference>
<dbReference type="GO" id="GO:0004497">
    <property type="term" value="F:monooxygenase activity"/>
    <property type="evidence" value="ECO:0007669"/>
    <property type="project" value="UniProtKB-KW"/>
</dbReference>
<dbReference type="InterPro" id="IPR011008">
    <property type="entry name" value="Dimeric_a/b-barrel"/>
</dbReference>
<dbReference type="Proteomes" id="UP001500305">
    <property type="component" value="Unassembled WGS sequence"/>
</dbReference>
<feature type="domain" description="ABM" evidence="1">
    <location>
        <begin position="5"/>
        <end position="93"/>
    </location>
</feature>
<keyword evidence="3" id="KW-1185">Reference proteome</keyword>
<keyword evidence="2" id="KW-0503">Monooxygenase</keyword>
<name>A0ABP5RSS7_9ACTN</name>
<dbReference type="Gene3D" id="3.30.70.100">
    <property type="match status" value="1"/>
</dbReference>
<gene>
    <name evidence="2" type="ORF">GCM10010430_69760</name>
</gene>